<keyword evidence="3" id="KW-1185">Reference proteome</keyword>
<evidence type="ECO:0000313" key="2">
    <source>
        <dbReference type="EMBL" id="MBM6818287.1"/>
    </source>
</evidence>
<feature type="transmembrane region" description="Helical" evidence="1">
    <location>
        <begin position="152"/>
        <end position="168"/>
    </location>
</feature>
<feature type="transmembrane region" description="Helical" evidence="1">
    <location>
        <begin position="12"/>
        <end position="40"/>
    </location>
</feature>
<keyword evidence="1" id="KW-1133">Transmembrane helix</keyword>
<name>A0ABS2FE07_9CLOT</name>
<comment type="caution">
    <text evidence="2">The sequence shown here is derived from an EMBL/GenBank/DDBJ whole genome shotgun (WGS) entry which is preliminary data.</text>
</comment>
<proteinExistence type="predicted"/>
<organism evidence="2 3">
    <name type="scientific">Clostridium saudiense</name>
    <dbReference type="NCBI Taxonomy" id="1414720"/>
    <lineage>
        <taxon>Bacteria</taxon>
        <taxon>Bacillati</taxon>
        <taxon>Bacillota</taxon>
        <taxon>Clostridia</taxon>
        <taxon>Eubacteriales</taxon>
        <taxon>Clostridiaceae</taxon>
        <taxon>Clostridium</taxon>
    </lineage>
</organism>
<reference evidence="2 3" key="1">
    <citation type="journal article" date="2021" name="Sci. Rep.">
        <title>The distribution of antibiotic resistance genes in chicken gut microbiota commensals.</title>
        <authorList>
            <person name="Juricova H."/>
            <person name="Matiasovicova J."/>
            <person name="Kubasova T."/>
            <person name="Cejkova D."/>
            <person name="Rychlik I."/>
        </authorList>
    </citation>
    <scope>NUCLEOTIDE SEQUENCE [LARGE SCALE GENOMIC DNA]</scope>
    <source>
        <strain evidence="2 3">An435</strain>
    </source>
</reference>
<dbReference type="EMBL" id="JACJLL010000010">
    <property type="protein sequence ID" value="MBM6818287.1"/>
    <property type="molecule type" value="Genomic_DNA"/>
</dbReference>
<evidence type="ECO:0008006" key="4">
    <source>
        <dbReference type="Google" id="ProtNLM"/>
    </source>
</evidence>
<keyword evidence="1" id="KW-0472">Membrane</keyword>
<evidence type="ECO:0000313" key="3">
    <source>
        <dbReference type="Proteomes" id="UP000767334"/>
    </source>
</evidence>
<dbReference type="RefSeq" id="WP_204571855.1">
    <property type="nucleotide sequence ID" value="NZ_JACJLL010000010.1"/>
</dbReference>
<feature type="transmembrane region" description="Helical" evidence="1">
    <location>
        <begin position="109"/>
        <end position="131"/>
    </location>
</feature>
<sequence length="201" mass="23437">MREKTFRFVHILYVLLITNILSILYLLLGLFSVTLVPVIFTNIEISTMLFNDEIDGYSGILQIFNSRMKMYFIENKKSTFLTGFYSLTLVVAMLMLRRIDLPIASVLNYFFAYLYVVIAIYWGYYSLYVIIKEKPIRYIDVLAIMCMYPKKLLTTIGFFILFMVLAIFRKEFLVILAIAIISAVFVKINRSTIEAVKINIS</sequence>
<feature type="transmembrane region" description="Helical" evidence="1">
    <location>
        <begin position="78"/>
        <end position="97"/>
    </location>
</feature>
<dbReference type="Proteomes" id="UP000767334">
    <property type="component" value="Unassembled WGS sequence"/>
</dbReference>
<keyword evidence="1" id="KW-0812">Transmembrane</keyword>
<protein>
    <recommendedName>
        <fullName evidence="4">DUF624 domain-containing protein</fullName>
    </recommendedName>
</protein>
<accession>A0ABS2FE07</accession>
<feature type="transmembrane region" description="Helical" evidence="1">
    <location>
        <begin position="174"/>
        <end position="193"/>
    </location>
</feature>
<gene>
    <name evidence="2" type="ORF">H6A19_02840</name>
</gene>
<evidence type="ECO:0000256" key="1">
    <source>
        <dbReference type="SAM" id="Phobius"/>
    </source>
</evidence>